<organism evidence="4 5">
    <name type="scientific">Phytoactinopolyspora mesophila</name>
    <dbReference type="NCBI Taxonomy" id="2650750"/>
    <lineage>
        <taxon>Bacteria</taxon>
        <taxon>Bacillati</taxon>
        <taxon>Actinomycetota</taxon>
        <taxon>Actinomycetes</taxon>
        <taxon>Jiangellales</taxon>
        <taxon>Jiangellaceae</taxon>
        <taxon>Phytoactinopolyspora</taxon>
    </lineage>
</organism>
<keyword evidence="1" id="KW-1133">Transmembrane helix</keyword>
<sequence>MIEPTAAARVFVHVGIPLLGAAAGLLLRWLAGRATSVAWMPFQGPLELIDSLPEPYVTIGAMIAGLVAGWVIALLAESEALHVSVADHEVTLGRDGSAQRVSRTSATAVFVEGKDLVILGTATEELARSTFDMDDDDVRRLGEVFQSHAWPWCAEGDPHRHQYRRWVDGAPDLPPGPNAILRAREKTLKQGDKDDAAQLRTELAALDVVVRDEPKGRQFWRYTTNAQP</sequence>
<proteinExistence type="predicted"/>
<evidence type="ECO:0000259" key="3">
    <source>
        <dbReference type="Pfam" id="PF23494"/>
    </source>
</evidence>
<dbReference type="Proteomes" id="UP000460435">
    <property type="component" value="Unassembled WGS sequence"/>
</dbReference>
<reference evidence="4 5" key="1">
    <citation type="submission" date="2019-11" db="EMBL/GenBank/DDBJ databases">
        <authorList>
            <person name="Li X.-J."/>
            <person name="Feng X.-M."/>
        </authorList>
    </citation>
    <scope>NUCLEOTIDE SEQUENCE [LARGE SCALE GENOMIC DNA]</scope>
    <source>
        <strain evidence="4 5">XMNu-373</strain>
    </source>
</reference>
<evidence type="ECO:0000259" key="2">
    <source>
        <dbReference type="Pfam" id="PF23493"/>
    </source>
</evidence>
<evidence type="ECO:0008006" key="6">
    <source>
        <dbReference type="Google" id="ProtNLM"/>
    </source>
</evidence>
<feature type="domain" description="Cysteinyl-tRNA ligase anticodon binding" evidence="2">
    <location>
        <begin position="171"/>
        <end position="221"/>
    </location>
</feature>
<evidence type="ECO:0000313" key="4">
    <source>
        <dbReference type="EMBL" id="NDL57949.1"/>
    </source>
</evidence>
<accession>A0A7K3M3R3</accession>
<feature type="transmembrane region" description="Helical" evidence="1">
    <location>
        <begin position="12"/>
        <end position="31"/>
    </location>
</feature>
<gene>
    <name evidence="4" type="ORF">F7O44_12775</name>
</gene>
<name>A0A7K3M3R3_9ACTN</name>
<evidence type="ECO:0000313" key="5">
    <source>
        <dbReference type="Proteomes" id="UP000460435"/>
    </source>
</evidence>
<dbReference type="AlphaFoldDB" id="A0A7K3M3R3"/>
<dbReference type="Pfam" id="PF23493">
    <property type="entry name" value="CysS_C"/>
    <property type="match status" value="1"/>
</dbReference>
<keyword evidence="1" id="KW-0472">Membrane</keyword>
<keyword evidence="5" id="KW-1185">Reference proteome</keyword>
<keyword evidence="1" id="KW-0812">Transmembrane</keyword>
<comment type="caution">
    <text evidence="4">The sequence shown here is derived from an EMBL/GenBank/DDBJ whole genome shotgun (WGS) entry which is preliminary data.</text>
</comment>
<dbReference type="Pfam" id="PF23494">
    <property type="entry name" value="bPH_10"/>
    <property type="match status" value="1"/>
</dbReference>
<feature type="transmembrane region" description="Helical" evidence="1">
    <location>
        <begin position="56"/>
        <end position="76"/>
    </location>
</feature>
<protein>
    <recommendedName>
        <fullName evidence="6">DUF308 domain-containing protein</fullName>
    </recommendedName>
</protein>
<dbReference type="InterPro" id="IPR057798">
    <property type="entry name" value="PH_YqeB"/>
</dbReference>
<evidence type="ECO:0000256" key="1">
    <source>
        <dbReference type="SAM" id="Phobius"/>
    </source>
</evidence>
<dbReference type="InterPro" id="IPR056411">
    <property type="entry name" value="CysS_C"/>
</dbReference>
<dbReference type="EMBL" id="WLZY01000004">
    <property type="protein sequence ID" value="NDL57949.1"/>
    <property type="molecule type" value="Genomic_DNA"/>
</dbReference>
<feature type="domain" description="YqeB PH" evidence="3">
    <location>
        <begin position="2"/>
        <end position="153"/>
    </location>
</feature>